<dbReference type="NCBIfam" id="NF047646">
    <property type="entry name" value="REP_Tyr_transpos"/>
    <property type="match status" value="1"/>
</dbReference>
<dbReference type="EMBL" id="AP027266">
    <property type="protein sequence ID" value="BDW85265.1"/>
    <property type="molecule type" value="Genomic_DNA"/>
</dbReference>
<name>A0AA48H5P7_9RHOB</name>
<sequence length="185" mass="21011">MVGFTHPTGKALLTRFRQQDGMSEYRRLFVPGGTYFFTVALAGRGGDLLVSRIGDLRAAYAEGLCDRPVQTRAIVVLPDHLHAIWTLPEGDSDFPERWKRIKRSFTVRVGETRPRSASKWAKGEAGIWQRRYWERCIRDEAELSAALRYVWANPVKHGLVCRAVDWPYSSLHREIRVGSVAQAGV</sequence>
<dbReference type="SUPFAM" id="SSF143422">
    <property type="entry name" value="Transposase IS200-like"/>
    <property type="match status" value="1"/>
</dbReference>
<dbReference type="InterPro" id="IPR036515">
    <property type="entry name" value="Transposase_17_sf"/>
</dbReference>
<evidence type="ECO:0000313" key="2">
    <source>
        <dbReference type="EMBL" id="BDW85265.1"/>
    </source>
</evidence>
<dbReference type="GO" id="GO:0006313">
    <property type="term" value="P:DNA transposition"/>
    <property type="evidence" value="ECO:0007669"/>
    <property type="project" value="InterPro"/>
</dbReference>
<gene>
    <name evidence="2" type="ORF">MACH21_14420</name>
</gene>
<feature type="domain" description="Transposase IS200-like" evidence="1">
    <location>
        <begin position="30"/>
        <end position="153"/>
    </location>
</feature>
<dbReference type="KEGG" id="rmai:MACH21_14420"/>
<dbReference type="GO" id="GO:0004803">
    <property type="term" value="F:transposase activity"/>
    <property type="evidence" value="ECO:0007669"/>
    <property type="project" value="InterPro"/>
</dbReference>
<keyword evidence="3" id="KW-1185">Reference proteome</keyword>
<dbReference type="AlphaFoldDB" id="A0AA48H5P7"/>
<dbReference type="GO" id="GO:0043565">
    <property type="term" value="F:sequence-specific DNA binding"/>
    <property type="evidence" value="ECO:0007669"/>
    <property type="project" value="TreeGrafter"/>
</dbReference>
<evidence type="ECO:0000313" key="3">
    <source>
        <dbReference type="Proteomes" id="UP001337723"/>
    </source>
</evidence>
<evidence type="ECO:0000259" key="1">
    <source>
        <dbReference type="SMART" id="SM01321"/>
    </source>
</evidence>
<dbReference type="PANTHER" id="PTHR36966">
    <property type="entry name" value="REP-ASSOCIATED TYROSINE TRANSPOSASE"/>
    <property type="match status" value="1"/>
</dbReference>
<organism evidence="2 3">
    <name type="scientific">Roseicyclus marinus</name>
    <dbReference type="NCBI Taxonomy" id="2161673"/>
    <lineage>
        <taxon>Bacteria</taxon>
        <taxon>Pseudomonadati</taxon>
        <taxon>Pseudomonadota</taxon>
        <taxon>Alphaproteobacteria</taxon>
        <taxon>Rhodobacterales</taxon>
        <taxon>Roseobacteraceae</taxon>
        <taxon>Roseicyclus</taxon>
    </lineage>
</organism>
<protein>
    <submittedName>
        <fullName evidence="2">Transposase</fullName>
    </submittedName>
</protein>
<accession>A0AA48H5P7</accession>
<dbReference type="InterPro" id="IPR052715">
    <property type="entry name" value="RAYT_transposase"/>
</dbReference>
<dbReference type="Gene3D" id="3.30.70.1290">
    <property type="entry name" value="Transposase IS200-like"/>
    <property type="match status" value="1"/>
</dbReference>
<dbReference type="Proteomes" id="UP001337723">
    <property type="component" value="Chromosome"/>
</dbReference>
<dbReference type="InterPro" id="IPR002686">
    <property type="entry name" value="Transposase_17"/>
</dbReference>
<reference evidence="2 3" key="1">
    <citation type="submission" date="2023-01" db="EMBL/GenBank/DDBJ databases">
        <title>Complete genome sequence of Roseicyclus marinus strain Dej080120_10.</title>
        <authorList>
            <person name="Ueki S."/>
            <person name="Maruyama F."/>
        </authorList>
    </citation>
    <scope>NUCLEOTIDE SEQUENCE [LARGE SCALE GENOMIC DNA]</scope>
    <source>
        <strain evidence="2 3">Dej080120_10</strain>
    </source>
</reference>
<dbReference type="SMART" id="SM01321">
    <property type="entry name" value="Y1_Tnp"/>
    <property type="match status" value="1"/>
</dbReference>
<dbReference type="PANTHER" id="PTHR36966:SF1">
    <property type="entry name" value="REP-ASSOCIATED TYROSINE TRANSPOSASE"/>
    <property type="match status" value="1"/>
</dbReference>
<proteinExistence type="predicted"/>